<proteinExistence type="predicted"/>
<sequence>MTLLIPTDSNNRHECIISSIEENNSWAYVILNDGQIISCDFFDRKEDVIEWIDYVIVLNDKEYIWPFLNEKTKVLISNNEKSIDELIESFLLNKLTLYTQN</sequence>
<reference evidence="1 2" key="1">
    <citation type="journal article" date="2010" name="Stand. Genomic Sci.">
        <title>Complete genome sequence of Arcobacter nitrofigilis type strain (CI).</title>
        <authorList>
            <person name="Pati A."/>
            <person name="Gronow S."/>
            <person name="Lapidus A."/>
            <person name="Copeland A."/>
            <person name="Glavina Del Rio T."/>
            <person name="Nolan M."/>
            <person name="Lucas S."/>
            <person name="Tice H."/>
            <person name="Cheng J.F."/>
            <person name="Han C."/>
            <person name="Chertkov O."/>
            <person name="Bruce D."/>
            <person name="Tapia R."/>
            <person name="Goodwin L."/>
            <person name="Pitluck S."/>
            <person name="Liolios K."/>
            <person name="Ivanova N."/>
            <person name="Mavromatis K."/>
            <person name="Chen A."/>
            <person name="Palaniappan K."/>
            <person name="Land M."/>
            <person name="Hauser L."/>
            <person name="Chang Y.J."/>
            <person name="Jeffries C.D."/>
            <person name="Detter J.C."/>
            <person name="Rohde M."/>
            <person name="Goker M."/>
            <person name="Bristow J."/>
            <person name="Eisen J.A."/>
            <person name="Markowitz V."/>
            <person name="Hugenholtz P."/>
            <person name="Klenk H.P."/>
            <person name="Kyrpides N.C."/>
        </authorList>
    </citation>
    <scope>NUCLEOTIDE SEQUENCE [LARGE SCALE GENOMIC DNA]</scope>
    <source>
        <strain evidence="2">ATCC 33309 / DSM 7299 / CCUG 15893 / LMG 7604 / NCTC 12251 / CI</strain>
    </source>
</reference>
<keyword evidence="2" id="KW-1185">Reference proteome</keyword>
<evidence type="ECO:0000313" key="1">
    <source>
        <dbReference type="EMBL" id="ADG91806.1"/>
    </source>
</evidence>
<dbReference type="HOGENOM" id="CLU_180130_0_0_7"/>
<dbReference type="eggNOG" id="ENOG5031ARC">
    <property type="taxonomic scope" value="Bacteria"/>
</dbReference>
<evidence type="ECO:0000313" key="2">
    <source>
        <dbReference type="Proteomes" id="UP000000939"/>
    </source>
</evidence>
<dbReference type="RefSeq" id="WP_013133951.1">
    <property type="nucleotide sequence ID" value="NC_014166.1"/>
</dbReference>
<organism evidence="1 2">
    <name type="scientific">Arcobacter nitrofigilis (strain ATCC 33309 / DSM 7299 / CCUG 15893 / LMG 7604 / NCTC 12251 / CI)</name>
    <name type="common">Campylobacter nitrofigilis</name>
    <dbReference type="NCBI Taxonomy" id="572480"/>
    <lineage>
        <taxon>Bacteria</taxon>
        <taxon>Pseudomonadati</taxon>
        <taxon>Campylobacterota</taxon>
        <taxon>Epsilonproteobacteria</taxon>
        <taxon>Campylobacterales</taxon>
        <taxon>Arcobacteraceae</taxon>
        <taxon>Arcobacter</taxon>
    </lineage>
</organism>
<name>D5V473_ARCNC</name>
<dbReference type="KEGG" id="ant:Arnit_0139"/>
<dbReference type="STRING" id="572480.Arnit_0139"/>
<dbReference type="OrthoDB" id="5372974at2"/>
<gene>
    <name evidence="1" type="ordered locus">Arnit_0139</name>
</gene>
<dbReference type="Proteomes" id="UP000000939">
    <property type="component" value="Chromosome"/>
</dbReference>
<dbReference type="EMBL" id="CP001999">
    <property type="protein sequence ID" value="ADG91806.1"/>
    <property type="molecule type" value="Genomic_DNA"/>
</dbReference>
<protein>
    <submittedName>
        <fullName evidence="1">Uncharacterized protein</fullName>
    </submittedName>
</protein>
<dbReference type="AlphaFoldDB" id="D5V473"/>
<accession>D5V473</accession>